<evidence type="ECO:0000256" key="2">
    <source>
        <dbReference type="ARBA" id="ARBA00022679"/>
    </source>
</evidence>
<evidence type="ECO:0000256" key="1">
    <source>
        <dbReference type="ARBA" id="ARBA00022527"/>
    </source>
</evidence>
<feature type="region of interest" description="Disordered" evidence="4">
    <location>
        <begin position="201"/>
        <end position="277"/>
    </location>
</feature>
<evidence type="ECO:0000313" key="6">
    <source>
        <dbReference type="EMBL" id="KAL0057722.1"/>
    </source>
</evidence>
<evidence type="ECO:0000256" key="3">
    <source>
        <dbReference type="ARBA" id="ARBA00022777"/>
    </source>
</evidence>
<proteinExistence type="predicted"/>
<dbReference type="InterPro" id="IPR004166">
    <property type="entry name" value="a-kinase_dom"/>
</dbReference>
<keyword evidence="2" id="KW-0808">Transferase</keyword>
<keyword evidence="7" id="KW-1185">Reference proteome</keyword>
<dbReference type="Gene3D" id="3.20.200.10">
    <property type="entry name" value="MHCK/EF2 kinase"/>
    <property type="match status" value="1"/>
</dbReference>
<keyword evidence="1" id="KW-0723">Serine/threonine-protein kinase</keyword>
<dbReference type="Proteomes" id="UP001437256">
    <property type="component" value="Unassembled WGS sequence"/>
</dbReference>
<accession>A0ABR2Z7R3</accession>
<name>A0ABR2Z7R3_9AGAR</name>
<protein>
    <recommendedName>
        <fullName evidence="5">Alpha-type protein kinase domain-containing protein</fullName>
    </recommendedName>
</protein>
<feature type="compositionally biased region" description="Basic and acidic residues" evidence="4">
    <location>
        <begin position="262"/>
        <end position="271"/>
    </location>
</feature>
<gene>
    <name evidence="6" type="ORF">AAF712_015623</name>
</gene>
<feature type="domain" description="Alpha-type protein kinase" evidence="5">
    <location>
        <begin position="368"/>
        <end position="451"/>
    </location>
</feature>
<sequence>MLPITRRTAYAKSGDVVPVAFSIFYQTFGKKELSELPKLSDVIKDFDVHKSISDIRLVIIDLALKKLQRHEEDSAPGLWCQWNTNKFNIRDVTSVKANKIGAGVDLDGPVVAEYGPHWPYLMTYGKTSAKDKTWKPPKGVISLRVIIADDEYERYEQAVEQYSVCPLFYLTHIQQTHLAYYLQIESEAEVHKVMLVSTRPRATHSTSLSGAHSIPSQESHRLSPPPHHVDESPTVTVLSDPKSLLDKDLSKRARSNSMMKTPPRESRRDPTEWQSPSANILRLGPSQAGRVSENQNIATTTMQGRLAFVPSHRAIQEVLTNSSLLRLELNDIMVPGALAGPTPGYPPSTIFQAPIVVTHKPDPISLKGSPVDRAFLVEEIIVMDDTDSFVKYIHNGNANPNDQLIPNDPDYPKAEFLSAIQHLQYEKMHRLVYVSDFQGYGDLLTDAQLMTSP</sequence>
<evidence type="ECO:0000259" key="5">
    <source>
        <dbReference type="Pfam" id="PF02816"/>
    </source>
</evidence>
<keyword evidence="3" id="KW-0418">Kinase</keyword>
<evidence type="ECO:0000313" key="7">
    <source>
        <dbReference type="Proteomes" id="UP001437256"/>
    </source>
</evidence>
<feature type="compositionally biased region" description="Polar residues" evidence="4">
    <location>
        <begin position="203"/>
        <end position="217"/>
    </location>
</feature>
<reference evidence="6 7" key="1">
    <citation type="submission" date="2024-05" db="EMBL/GenBank/DDBJ databases">
        <title>A draft genome resource for the thread blight pathogen Marasmius tenuissimus strain MS-2.</title>
        <authorList>
            <person name="Yulfo-Soto G.E."/>
            <person name="Baruah I.K."/>
            <person name="Amoako-Attah I."/>
            <person name="Bukari Y."/>
            <person name="Meinhardt L.W."/>
            <person name="Bailey B.A."/>
            <person name="Cohen S.P."/>
        </authorList>
    </citation>
    <scope>NUCLEOTIDE SEQUENCE [LARGE SCALE GENOMIC DNA]</scope>
    <source>
        <strain evidence="6 7">MS-2</strain>
    </source>
</reference>
<dbReference type="Pfam" id="PF02816">
    <property type="entry name" value="Alpha_kinase"/>
    <property type="match status" value="1"/>
</dbReference>
<organism evidence="6 7">
    <name type="scientific">Marasmius tenuissimus</name>
    <dbReference type="NCBI Taxonomy" id="585030"/>
    <lineage>
        <taxon>Eukaryota</taxon>
        <taxon>Fungi</taxon>
        <taxon>Dikarya</taxon>
        <taxon>Basidiomycota</taxon>
        <taxon>Agaricomycotina</taxon>
        <taxon>Agaricomycetes</taxon>
        <taxon>Agaricomycetidae</taxon>
        <taxon>Agaricales</taxon>
        <taxon>Marasmiineae</taxon>
        <taxon>Marasmiaceae</taxon>
        <taxon>Marasmius</taxon>
    </lineage>
</organism>
<evidence type="ECO:0000256" key="4">
    <source>
        <dbReference type="SAM" id="MobiDB-lite"/>
    </source>
</evidence>
<dbReference type="EMBL" id="JBBXMP010000452">
    <property type="protein sequence ID" value="KAL0057722.1"/>
    <property type="molecule type" value="Genomic_DNA"/>
</dbReference>
<comment type="caution">
    <text evidence="6">The sequence shown here is derived from an EMBL/GenBank/DDBJ whole genome shotgun (WGS) entry which is preliminary data.</text>
</comment>